<evidence type="ECO:0000313" key="4">
    <source>
        <dbReference type="Proteomes" id="UP000807342"/>
    </source>
</evidence>
<dbReference type="EMBL" id="MU151079">
    <property type="protein sequence ID" value="KAF9451848.1"/>
    <property type="molecule type" value="Genomic_DNA"/>
</dbReference>
<reference evidence="3" key="1">
    <citation type="submission" date="2020-11" db="EMBL/GenBank/DDBJ databases">
        <authorList>
            <consortium name="DOE Joint Genome Institute"/>
            <person name="Ahrendt S."/>
            <person name="Riley R."/>
            <person name="Andreopoulos W."/>
            <person name="Labutti K."/>
            <person name="Pangilinan J."/>
            <person name="Ruiz-Duenas F.J."/>
            <person name="Barrasa J.M."/>
            <person name="Sanchez-Garcia M."/>
            <person name="Camarero S."/>
            <person name="Miyauchi S."/>
            <person name="Serrano A."/>
            <person name="Linde D."/>
            <person name="Babiker R."/>
            <person name="Drula E."/>
            <person name="Ayuso-Fernandez I."/>
            <person name="Pacheco R."/>
            <person name="Padilla G."/>
            <person name="Ferreira P."/>
            <person name="Barriuso J."/>
            <person name="Kellner H."/>
            <person name="Castanera R."/>
            <person name="Alfaro M."/>
            <person name="Ramirez L."/>
            <person name="Pisabarro A.G."/>
            <person name="Kuo A."/>
            <person name="Tritt A."/>
            <person name="Lipzen A."/>
            <person name="He G."/>
            <person name="Yan M."/>
            <person name="Ng V."/>
            <person name="Cullen D."/>
            <person name="Martin F."/>
            <person name="Rosso M.-N."/>
            <person name="Henrissat B."/>
            <person name="Hibbett D."/>
            <person name="Martinez A.T."/>
            <person name="Grigoriev I.V."/>
        </authorList>
    </citation>
    <scope>NUCLEOTIDE SEQUENCE</scope>
    <source>
        <strain evidence="3">MF-IS2</strain>
    </source>
</reference>
<evidence type="ECO:0000313" key="3">
    <source>
        <dbReference type="EMBL" id="KAF9451848.1"/>
    </source>
</evidence>
<dbReference type="Proteomes" id="UP000807342">
    <property type="component" value="Unassembled WGS sequence"/>
</dbReference>
<gene>
    <name evidence="3" type="ORF">P691DRAFT_772802</name>
</gene>
<proteinExistence type="predicted"/>
<keyword evidence="1" id="KW-0472">Membrane</keyword>
<feature type="transmembrane region" description="Helical" evidence="1">
    <location>
        <begin position="191"/>
        <end position="209"/>
    </location>
</feature>
<comment type="caution">
    <text evidence="3">The sequence shown here is derived from an EMBL/GenBank/DDBJ whole genome shotgun (WGS) entry which is preliminary data.</text>
</comment>
<keyword evidence="4" id="KW-1185">Reference proteome</keyword>
<dbReference type="InterPro" id="IPR045340">
    <property type="entry name" value="DUF6533"/>
</dbReference>
<organism evidence="3 4">
    <name type="scientific">Macrolepiota fuliginosa MF-IS2</name>
    <dbReference type="NCBI Taxonomy" id="1400762"/>
    <lineage>
        <taxon>Eukaryota</taxon>
        <taxon>Fungi</taxon>
        <taxon>Dikarya</taxon>
        <taxon>Basidiomycota</taxon>
        <taxon>Agaricomycotina</taxon>
        <taxon>Agaricomycetes</taxon>
        <taxon>Agaricomycetidae</taxon>
        <taxon>Agaricales</taxon>
        <taxon>Agaricineae</taxon>
        <taxon>Agaricaceae</taxon>
        <taxon>Macrolepiota</taxon>
    </lineage>
</organism>
<keyword evidence="1" id="KW-1133">Transmembrane helix</keyword>
<dbReference type="Pfam" id="PF20151">
    <property type="entry name" value="DUF6533"/>
    <property type="match status" value="1"/>
</dbReference>
<accession>A0A9P5XI63</accession>
<evidence type="ECO:0000256" key="1">
    <source>
        <dbReference type="SAM" id="Phobius"/>
    </source>
</evidence>
<protein>
    <recommendedName>
        <fullName evidence="2">DUF6533 domain-containing protein</fullName>
    </recommendedName>
</protein>
<dbReference type="AlphaFoldDB" id="A0A9P5XI63"/>
<sequence>MDVFTQAEIVNIASQYRTINYTYAAAVTLVVYDSLILFRREVNHIYSGPRSLAKWIYVLIKVMGLTMFSHDFYTYYTPHKESTEPNRYDGFPTTISRITGVGLFEVGDTAIIKTLLVMRLRALYRNHRGVTIILCITTAIELMSTTYAYVMAGLNNQWYVVVPDPLPGCTLGPQNTMTHFRSPVVAWSTRLASNSLELLFLLYGLYRCLKGSESYFKKGWGHMRQIAPVLYVFYRDGTMFYIPIFVLSAIGFVGSIDTRIVTHLSCANWEAWLAIAYYICGTRLILNIYSAGTEFTTSMITQHVSSVAFNHGSGTESDESDDGYTNLPKTALDMSQRHETSSVTV</sequence>
<dbReference type="OrthoDB" id="2952413at2759"/>
<feature type="transmembrane region" description="Helical" evidence="1">
    <location>
        <begin position="96"/>
        <end position="118"/>
    </location>
</feature>
<keyword evidence="1" id="KW-0812">Transmembrane</keyword>
<feature type="transmembrane region" description="Helical" evidence="1">
    <location>
        <begin position="229"/>
        <end position="254"/>
    </location>
</feature>
<feature type="transmembrane region" description="Helical" evidence="1">
    <location>
        <begin position="130"/>
        <end position="150"/>
    </location>
</feature>
<feature type="domain" description="DUF6533" evidence="2">
    <location>
        <begin position="21"/>
        <end position="65"/>
    </location>
</feature>
<evidence type="ECO:0000259" key="2">
    <source>
        <dbReference type="Pfam" id="PF20151"/>
    </source>
</evidence>
<feature type="transmembrane region" description="Helical" evidence="1">
    <location>
        <begin position="20"/>
        <end position="38"/>
    </location>
</feature>
<name>A0A9P5XI63_9AGAR</name>
<feature type="transmembrane region" description="Helical" evidence="1">
    <location>
        <begin position="260"/>
        <end position="280"/>
    </location>
</feature>